<reference evidence="1 2" key="1">
    <citation type="submission" date="2019-03" db="EMBL/GenBank/DDBJ databases">
        <authorList>
            <person name="Nijsse B."/>
        </authorList>
    </citation>
    <scope>NUCLEOTIDE SEQUENCE [LARGE SCALE GENOMIC DNA]</scope>
    <source>
        <strain evidence="1">Desulfoluna butyratoxydans MSL71</strain>
    </source>
</reference>
<gene>
    <name evidence="1" type="ORF">MSL71_44440</name>
</gene>
<evidence type="ECO:0000313" key="1">
    <source>
        <dbReference type="EMBL" id="VFQ46768.1"/>
    </source>
</evidence>
<dbReference type="Proteomes" id="UP000507962">
    <property type="component" value="Unassembled WGS sequence"/>
</dbReference>
<dbReference type="AlphaFoldDB" id="A0A4V6ILX3"/>
<organism evidence="1 2">
    <name type="scientific">Desulfoluna butyratoxydans</name>
    <dbReference type="NCBI Taxonomy" id="231438"/>
    <lineage>
        <taxon>Bacteria</taxon>
        <taxon>Pseudomonadati</taxon>
        <taxon>Thermodesulfobacteriota</taxon>
        <taxon>Desulfobacteria</taxon>
        <taxon>Desulfobacterales</taxon>
        <taxon>Desulfolunaceae</taxon>
        <taxon>Desulfoluna</taxon>
    </lineage>
</organism>
<dbReference type="RefSeq" id="WP_180145177.1">
    <property type="nucleotide sequence ID" value="NZ_CAADHO010000011.1"/>
</dbReference>
<accession>A0A4V6ILX3</accession>
<proteinExistence type="predicted"/>
<protein>
    <submittedName>
        <fullName evidence="1">Uncharacterized protein</fullName>
    </submittedName>
</protein>
<dbReference type="EMBL" id="CAADHO010000011">
    <property type="protein sequence ID" value="VFQ46768.1"/>
    <property type="molecule type" value="Genomic_DNA"/>
</dbReference>
<evidence type="ECO:0000313" key="2">
    <source>
        <dbReference type="Proteomes" id="UP000507962"/>
    </source>
</evidence>
<sequence length="163" mass="18188">MIRCIHLTHRFEKQLSAMRRSSKMAVAAGRKADTIINRLTANGQGPLHEAGKLSNHGERRIRHAVKFDIGKGYRMLGVKKDDELFLLFIGPHDSCAAWIENNRGVENPGDLTRIRTLPVTQGDSEPAVALDGCREPDYDDLLLARVTEQDLCVIFRGLRGQNG</sequence>
<keyword evidence="2" id="KW-1185">Reference proteome</keyword>
<name>A0A4V6ILX3_9BACT</name>